<evidence type="ECO:0000313" key="2">
    <source>
        <dbReference type="Proteomes" id="UP000075883"/>
    </source>
</evidence>
<keyword evidence="2" id="KW-1185">Reference proteome</keyword>
<sequence length="116" mass="12896">MAVRFGLGLVRIHICNTCGSVAEEIAAQGFERAGPRFESHSGRFYVLAGLTILLRLFIFFSSSGSQSSIKTTSINFAHVTALTVTEQDPSSYHSPWVGQSHRHLRISERVQFPSWL</sequence>
<reference evidence="1" key="2">
    <citation type="submission" date="2020-05" db="UniProtKB">
        <authorList>
            <consortium name="EnsemblMetazoa"/>
        </authorList>
    </citation>
    <scope>IDENTIFICATION</scope>
    <source>
        <strain evidence="1">A-37</strain>
    </source>
</reference>
<protein>
    <submittedName>
        <fullName evidence="1">Uncharacterized protein</fullName>
    </submittedName>
</protein>
<dbReference type="EMBL" id="AXCM01005427">
    <property type="status" value="NOT_ANNOTATED_CDS"/>
    <property type="molecule type" value="Genomic_DNA"/>
</dbReference>
<dbReference type="Proteomes" id="UP000075883">
    <property type="component" value="Unassembled WGS sequence"/>
</dbReference>
<proteinExistence type="predicted"/>
<dbReference type="VEuPathDB" id="VectorBase:ACUA027346"/>
<name>A0A182MVL8_9DIPT</name>
<accession>A0A182MVL8</accession>
<reference evidence="2" key="1">
    <citation type="submission" date="2013-09" db="EMBL/GenBank/DDBJ databases">
        <title>The Genome Sequence of Anopheles culicifacies species A.</title>
        <authorList>
            <consortium name="The Broad Institute Genomics Platform"/>
            <person name="Neafsey D.E."/>
            <person name="Besansky N."/>
            <person name="Howell P."/>
            <person name="Walton C."/>
            <person name="Young S.K."/>
            <person name="Zeng Q."/>
            <person name="Gargeya S."/>
            <person name="Fitzgerald M."/>
            <person name="Haas B."/>
            <person name="Abouelleil A."/>
            <person name="Allen A.W."/>
            <person name="Alvarado L."/>
            <person name="Arachchi H.M."/>
            <person name="Berlin A.M."/>
            <person name="Chapman S.B."/>
            <person name="Gainer-Dewar J."/>
            <person name="Goldberg J."/>
            <person name="Griggs A."/>
            <person name="Gujja S."/>
            <person name="Hansen M."/>
            <person name="Howarth C."/>
            <person name="Imamovic A."/>
            <person name="Ireland A."/>
            <person name="Larimer J."/>
            <person name="McCowan C."/>
            <person name="Murphy C."/>
            <person name="Pearson M."/>
            <person name="Poon T.W."/>
            <person name="Priest M."/>
            <person name="Roberts A."/>
            <person name="Saif S."/>
            <person name="Shea T."/>
            <person name="Sisk P."/>
            <person name="Sykes S."/>
            <person name="Wortman J."/>
            <person name="Nusbaum C."/>
            <person name="Birren B."/>
        </authorList>
    </citation>
    <scope>NUCLEOTIDE SEQUENCE [LARGE SCALE GENOMIC DNA]</scope>
    <source>
        <strain evidence="2">A-37</strain>
    </source>
</reference>
<evidence type="ECO:0000313" key="1">
    <source>
        <dbReference type="EnsemblMetazoa" id="ACUA027346-PA"/>
    </source>
</evidence>
<dbReference type="AlphaFoldDB" id="A0A182MVL8"/>
<dbReference type="EnsemblMetazoa" id="ACUA027346-RA">
    <property type="protein sequence ID" value="ACUA027346-PA"/>
    <property type="gene ID" value="ACUA027346"/>
</dbReference>
<organism evidence="1 2">
    <name type="scientific">Anopheles culicifacies</name>
    <dbReference type="NCBI Taxonomy" id="139723"/>
    <lineage>
        <taxon>Eukaryota</taxon>
        <taxon>Metazoa</taxon>
        <taxon>Ecdysozoa</taxon>
        <taxon>Arthropoda</taxon>
        <taxon>Hexapoda</taxon>
        <taxon>Insecta</taxon>
        <taxon>Pterygota</taxon>
        <taxon>Neoptera</taxon>
        <taxon>Endopterygota</taxon>
        <taxon>Diptera</taxon>
        <taxon>Nematocera</taxon>
        <taxon>Culicoidea</taxon>
        <taxon>Culicidae</taxon>
        <taxon>Anophelinae</taxon>
        <taxon>Anopheles</taxon>
        <taxon>culicifacies species complex</taxon>
    </lineage>
</organism>